<dbReference type="InterPro" id="IPR036249">
    <property type="entry name" value="Thioredoxin-like_sf"/>
</dbReference>
<keyword evidence="5" id="KW-0732">Signal</keyword>
<dbReference type="Gene3D" id="3.40.30.10">
    <property type="entry name" value="Glutaredoxin"/>
    <property type="match status" value="1"/>
</dbReference>
<dbReference type="PROSITE" id="PS51352">
    <property type="entry name" value="THIOREDOXIN_2"/>
    <property type="match status" value="1"/>
</dbReference>
<evidence type="ECO:0000256" key="5">
    <source>
        <dbReference type="SAM" id="SignalP"/>
    </source>
</evidence>
<sequence>MGRRTVLRSAGGLAGAAVALPVTLAALAGCDKVQPGGVPKPTAKFNAVDITGADYARRLQLNDFDGKPRNLAEFKGKVVFVFFGFTQCPDVCPTTMAELAEVRRRLGADGERVQGVFVSVDPERDTPVLLKAYLTGMDPSFVGLTGSLADIDATAREFKVFYQKVPTSGGGYTLDHTAGAYVFDPAGQVRLFVRYGLGVDALTADLKQLLSAAG</sequence>
<feature type="binding site" evidence="3">
    <location>
        <position position="92"/>
    </location>
    <ligand>
        <name>Cu cation</name>
        <dbReference type="ChEBI" id="CHEBI:23378"/>
    </ligand>
</feature>
<dbReference type="SUPFAM" id="SSF52833">
    <property type="entry name" value="Thioredoxin-like"/>
    <property type="match status" value="1"/>
</dbReference>
<dbReference type="PROSITE" id="PS51257">
    <property type="entry name" value="PROKAR_LIPOPROTEIN"/>
    <property type="match status" value="1"/>
</dbReference>
<proteinExistence type="inferred from homology"/>
<comment type="caution">
    <text evidence="7">The sequence shown here is derived from an EMBL/GenBank/DDBJ whole genome shotgun (WGS) entry which is preliminary data.</text>
</comment>
<dbReference type="FunFam" id="3.40.30.10:FF:000013">
    <property type="entry name" value="Blast:Protein SCO1 homolog, mitochondrial"/>
    <property type="match status" value="1"/>
</dbReference>
<protein>
    <submittedName>
        <fullName evidence="7">Protein SCO1/2</fullName>
    </submittedName>
</protein>
<feature type="binding site" evidence="3">
    <location>
        <position position="176"/>
    </location>
    <ligand>
        <name>Cu cation</name>
        <dbReference type="ChEBI" id="CHEBI:23378"/>
    </ligand>
</feature>
<evidence type="ECO:0000256" key="3">
    <source>
        <dbReference type="PIRSR" id="PIRSR603782-1"/>
    </source>
</evidence>
<dbReference type="CDD" id="cd02968">
    <property type="entry name" value="SCO"/>
    <property type="match status" value="1"/>
</dbReference>
<keyword evidence="3" id="KW-0479">Metal-binding</keyword>
<feature type="domain" description="Thioredoxin" evidence="6">
    <location>
        <begin position="50"/>
        <end position="211"/>
    </location>
</feature>
<dbReference type="EMBL" id="SNXW01000002">
    <property type="protein sequence ID" value="TDP85754.1"/>
    <property type="molecule type" value="Genomic_DNA"/>
</dbReference>
<comment type="similarity">
    <text evidence="1">Belongs to the SCO1/2 family.</text>
</comment>
<gene>
    <name evidence="7" type="ORF">EV672_102103</name>
</gene>
<evidence type="ECO:0000256" key="1">
    <source>
        <dbReference type="ARBA" id="ARBA00010996"/>
    </source>
</evidence>
<evidence type="ECO:0000256" key="2">
    <source>
        <dbReference type="ARBA" id="ARBA00023008"/>
    </source>
</evidence>
<evidence type="ECO:0000259" key="6">
    <source>
        <dbReference type="PROSITE" id="PS51352"/>
    </source>
</evidence>
<accession>A0A4R6RHJ1</accession>
<keyword evidence="2 3" id="KW-0186">Copper</keyword>
<dbReference type="PANTHER" id="PTHR12151">
    <property type="entry name" value="ELECTRON TRANSPORT PROTIN SCO1/SENC FAMILY MEMBER"/>
    <property type="match status" value="1"/>
</dbReference>
<feature type="signal peptide" evidence="5">
    <location>
        <begin position="1"/>
        <end position="28"/>
    </location>
</feature>
<dbReference type="GO" id="GO:0046872">
    <property type="term" value="F:metal ion binding"/>
    <property type="evidence" value="ECO:0007669"/>
    <property type="project" value="UniProtKB-KW"/>
</dbReference>
<dbReference type="Proteomes" id="UP000294593">
    <property type="component" value="Unassembled WGS sequence"/>
</dbReference>
<organism evidence="7 8">
    <name type="scientific">Aquabacterium commune</name>
    <dbReference type="NCBI Taxonomy" id="70586"/>
    <lineage>
        <taxon>Bacteria</taxon>
        <taxon>Pseudomonadati</taxon>
        <taxon>Pseudomonadota</taxon>
        <taxon>Betaproteobacteria</taxon>
        <taxon>Burkholderiales</taxon>
        <taxon>Aquabacterium</taxon>
    </lineage>
</organism>
<feature type="chain" id="PRO_5021029808" evidence="5">
    <location>
        <begin position="29"/>
        <end position="214"/>
    </location>
</feature>
<keyword evidence="8" id="KW-1185">Reference proteome</keyword>
<dbReference type="OrthoDB" id="9790194at2"/>
<dbReference type="InterPro" id="IPR003782">
    <property type="entry name" value="SCO1/SenC"/>
</dbReference>
<dbReference type="AlphaFoldDB" id="A0A4R6RHJ1"/>
<dbReference type="Pfam" id="PF02630">
    <property type="entry name" value="SCO1-SenC"/>
    <property type="match status" value="1"/>
</dbReference>
<name>A0A4R6RHJ1_9BURK</name>
<dbReference type="PANTHER" id="PTHR12151:SF25">
    <property type="entry name" value="LINALOOL DEHYDRATASE_ISOMERASE DOMAIN-CONTAINING PROTEIN"/>
    <property type="match status" value="1"/>
</dbReference>
<keyword evidence="4" id="KW-1015">Disulfide bond</keyword>
<dbReference type="InterPro" id="IPR013766">
    <property type="entry name" value="Thioredoxin_domain"/>
</dbReference>
<evidence type="ECO:0000256" key="4">
    <source>
        <dbReference type="PIRSR" id="PIRSR603782-2"/>
    </source>
</evidence>
<feature type="disulfide bond" description="Redox-active" evidence="4">
    <location>
        <begin position="88"/>
        <end position="92"/>
    </location>
</feature>
<evidence type="ECO:0000313" key="7">
    <source>
        <dbReference type="EMBL" id="TDP85754.1"/>
    </source>
</evidence>
<reference evidence="7 8" key="1">
    <citation type="submission" date="2019-03" db="EMBL/GenBank/DDBJ databases">
        <title>Genomic Encyclopedia of Type Strains, Phase IV (KMG-IV): sequencing the most valuable type-strain genomes for metagenomic binning, comparative biology and taxonomic classification.</title>
        <authorList>
            <person name="Goeker M."/>
        </authorList>
    </citation>
    <scope>NUCLEOTIDE SEQUENCE [LARGE SCALE GENOMIC DNA]</scope>
    <source>
        <strain evidence="7 8">DSM 11901</strain>
    </source>
</reference>
<feature type="binding site" evidence="3">
    <location>
        <position position="88"/>
    </location>
    <ligand>
        <name>Cu cation</name>
        <dbReference type="ChEBI" id="CHEBI:23378"/>
    </ligand>
</feature>
<evidence type="ECO:0000313" key="8">
    <source>
        <dbReference type="Proteomes" id="UP000294593"/>
    </source>
</evidence>